<dbReference type="InterPro" id="IPR004648">
    <property type="entry name" value="Oligpept_transpt"/>
</dbReference>
<name>A0A8H6YPW1_9AGAR</name>
<dbReference type="EMBL" id="JACAZI010000004">
    <property type="protein sequence ID" value="KAF7362359.1"/>
    <property type="molecule type" value="Genomic_DNA"/>
</dbReference>
<comment type="caution">
    <text evidence="3">The sequence shown here is derived from an EMBL/GenBank/DDBJ whole genome shotgun (WGS) entry which is preliminary data.</text>
</comment>
<keyword evidence="2" id="KW-0812">Transmembrane</keyword>
<dbReference type="OrthoDB" id="9986677at2759"/>
<keyword evidence="2" id="KW-0472">Membrane</keyword>
<dbReference type="GO" id="GO:0055085">
    <property type="term" value="P:transmembrane transport"/>
    <property type="evidence" value="ECO:0007669"/>
    <property type="project" value="InterPro"/>
</dbReference>
<evidence type="ECO:0000313" key="3">
    <source>
        <dbReference type="EMBL" id="KAF7362359.1"/>
    </source>
</evidence>
<feature type="compositionally biased region" description="Acidic residues" evidence="1">
    <location>
        <begin position="25"/>
        <end position="35"/>
    </location>
</feature>
<sequence length="170" mass="19195">MSRSTAATPYSLDDDRPARYTFSTEQDDDDDESSAEDVFAFLPPSTADAPQHDTEKSNIVRPDSFAGTGSEEGSIKMEFDFDAIEEEDSPFPEVRASVSNIDDPDMPALTIRMWFVGLFLCTISSSLNVFFNFRSPASLRRPPRPPPYRLPLWQIPRLRPPHHHLPLPLL</sequence>
<evidence type="ECO:0000313" key="4">
    <source>
        <dbReference type="Proteomes" id="UP000620124"/>
    </source>
</evidence>
<feature type="transmembrane region" description="Helical" evidence="2">
    <location>
        <begin position="111"/>
        <end position="131"/>
    </location>
</feature>
<organism evidence="3 4">
    <name type="scientific">Mycena venus</name>
    <dbReference type="NCBI Taxonomy" id="2733690"/>
    <lineage>
        <taxon>Eukaryota</taxon>
        <taxon>Fungi</taxon>
        <taxon>Dikarya</taxon>
        <taxon>Basidiomycota</taxon>
        <taxon>Agaricomycotina</taxon>
        <taxon>Agaricomycetes</taxon>
        <taxon>Agaricomycetidae</taxon>
        <taxon>Agaricales</taxon>
        <taxon>Marasmiineae</taxon>
        <taxon>Mycenaceae</taxon>
        <taxon>Mycena</taxon>
    </lineage>
</organism>
<feature type="region of interest" description="Disordered" evidence="1">
    <location>
        <begin position="1"/>
        <end position="72"/>
    </location>
</feature>
<evidence type="ECO:0000256" key="1">
    <source>
        <dbReference type="SAM" id="MobiDB-lite"/>
    </source>
</evidence>
<evidence type="ECO:0000256" key="2">
    <source>
        <dbReference type="SAM" id="Phobius"/>
    </source>
</evidence>
<gene>
    <name evidence="3" type="ORF">MVEN_00582600</name>
</gene>
<dbReference type="PANTHER" id="PTHR22601">
    <property type="entry name" value="ISP4 LIKE PROTEIN"/>
    <property type="match status" value="1"/>
</dbReference>
<dbReference type="Proteomes" id="UP000620124">
    <property type="component" value="Unassembled WGS sequence"/>
</dbReference>
<dbReference type="AlphaFoldDB" id="A0A8H6YPW1"/>
<keyword evidence="4" id="KW-1185">Reference proteome</keyword>
<accession>A0A8H6YPW1</accession>
<reference evidence="3" key="1">
    <citation type="submission" date="2020-05" db="EMBL/GenBank/DDBJ databases">
        <title>Mycena genomes resolve the evolution of fungal bioluminescence.</title>
        <authorList>
            <person name="Tsai I.J."/>
        </authorList>
    </citation>
    <scope>NUCLEOTIDE SEQUENCE</scope>
    <source>
        <strain evidence="3">CCC161011</strain>
    </source>
</reference>
<protein>
    <submittedName>
        <fullName evidence="3">Uncharacterized protein</fullName>
    </submittedName>
</protein>
<proteinExistence type="predicted"/>
<keyword evidence="2" id="KW-1133">Transmembrane helix</keyword>